<proteinExistence type="predicted"/>
<gene>
    <name evidence="1" type="ORF">IE4872_PA00039</name>
</gene>
<organism evidence="1 2">
    <name type="scientific">Rhizobium gallicum</name>
    <dbReference type="NCBI Taxonomy" id="56730"/>
    <lineage>
        <taxon>Bacteria</taxon>
        <taxon>Pseudomonadati</taxon>
        <taxon>Pseudomonadota</taxon>
        <taxon>Alphaproteobacteria</taxon>
        <taxon>Hyphomicrobiales</taxon>
        <taxon>Rhizobiaceae</taxon>
        <taxon>Rhizobium/Agrobacterium group</taxon>
        <taxon>Rhizobium</taxon>
    </lineage>
</organism>
<reference evidence="1 2" key="1">
    <citation type="submission" date="2016-09" db="EMBL/GenBank/DDBJ databases">
        <title>The complete genome sequences of Rhizobium gallicum, symbiovars gallicum and phaseoli, symbionts associated to common bean (Phaseolus vulgaris).</title>
        <authorList>
            <person name="Bustos P."/>
            <person name="Santamaria R.I."/>
            <person name="Perez-Carrascal O.M."/>
            <person name="Juarez S."/>
            <person name="Lozano L."/>
            <person name="Martinez-Flores I."/>
            <person name="Martinez-Romero E."/>
            <person name="Cevallos M."/>
            <person name="Romero D."/>
            <person name="Davila G."/>
            <person name="Gonzalez V."/>
        </authorList>
    </citation>
    <scope>NUCLEOTIDE SEQUENCE [LARGE SCALE GENOMIC DNA]</scope>
    <source>
        <strain evidence="1 2">IE4872</strain>
        <plasmid evidence="2">prgalie4872a</plasmid>
    </source>
</reference>
<protein>
    <submittedName>
        <fullName evidence="1">Uncharacterized protein</fullName>
    </submittedName>
</protein>
<name>A0A1L5NPH7_9HYPH</name>
<sequence length="83" mass="9187">MPSSKDAQFPGFAAARACARTNWLPYKQARPVAAAVLYSVISSRPSGLLFHANCGDETMTIEHRTEELWPRIEKTPMPPGPPY</sequence>
<evidence type="ECO:0000313" key="2">
    <source>
        <dbReference type="Proteomes" id="UP000184749"/>
    </source>
</evidence>
<dbReference type="EMBL" id="CP017102">
    <property type="protein sequence ID" value="APO69788.1"/>
    <property type="molecule type" value="Genomic_DNA"/>
</dbReference>
<dbReference type="AlphaFoldDB" id="A0A1L5NPH7"/>
<geneLocation type="plasmid" evidence="2">
    <name>prgalie4872a</name>
</geneLocation>
<dbReference type="Proteomes" id="UP000184749">
    <property type="component" value="Plasmid pRgalIE4872a"/>
</dbReference>
<evidence type="ECO:0000313" key="1">
    <source>
        <dbReference type="EMBL" id="APO69788.1"/>
    </source>
</evidence>
<keyword evidence="1" id="KW-0614">Plasmid</keyword>
<accession>A0A1L5NPH7</accession>